<comment type="caution">
    <text evidence="2">The sequence shown here is derived from an EMBL/GenBank/DDBJ whole genome shotgun (WGS) entry which is preliminary data.</text>
</comment>
<dbReference type="VEuPathDB" id="TriTrypDB:TCDM_00406"/>
<keyword evidence="2" id="KW-0418">Kinase</keyword>
<evidence type="ECO:0000256" key="1">
    <source>
        <dbReference type="SAM" id="MobiDB-lite"/>
    </source>
</evidence>
<dbReference type="AlphaFoldDB" id="V5C2B8"/>
<protein>
    <submittedName>
        <fullName evidence="2">Phosphatidylinositol 3-related kinase</fullName>
    </submittedName>
</protein>
<keyword evidence="2" id="KW-0808">Transferase</keyword>
<name>V5C2B8_TRYCR</name>
<gene>
    <name evidence="2" type="ORF">TCDM_00406</name>
</gene>
<feature type="region of interest" description="Disordered" evidence="1">
    <location>
        <begin position="38"/>
        <end position="70"/>
    </location>
</feature>
<evidence type="ECO:0000313" key="2">
    <source>
        <dbReference type="EMBL" id="ESS70948.1"/>
    </source>
</evidence>
<reference evidence="2 3" key="1">
    <citation type="journal article" date="2014" name="Genome Announc.">
        <title>Trypanosoma cruzi Clone Dm28c Draft Genome Sequence.</title>
        <authorList>
            <person name="Grisard E.C."/>
            <person name="Teixeira S.M."/>
            <person name="de Almeida L.G."/>
            <person name="Stoco P.H."/>
            <person name="Gerber A.L."/>
            <person name="Talavera-Lopez C."/>
            <person name="Lima O.C."/>
            <person name="Andersson B."/>
            <person name="de Vasconcelos A.T."/>
        </authorList>
    </citation>
    <scope>NUCLEOTIDE SEQUENCE [LARGE SCALE GENOMIC DNA]</scope>
    <source>
        <strain evidence="2 3">Dm28c</strain>
    </source>
</reference>
<sequence length="195" mass="21608">MLTLSYLWTRGIYMQCAPERGLLIIQALIKKRPRGCRTPLMNAGDGSPTTSHQSAETSHRTADAPPYISNCPTQSSGRAMELIRKRRSTVVRRIADISALGRPHKEGERCGLINVGAVNVEAENASSGQFSTLFFFCCTHEQPMNEESCAALLMGILEVAPSTRPRHTRMLRSMLEMNRPPLEMVILGLQKIAAR</sequence>
<organism evidence="2 3">
    <name type="scientific">Trypanosoma cruzi Dm28c</name>
    <dbReference type="NCBI Taxonomy" id="1416333"/>
    <lineage>
        <taxon>Eukaryota</taxon>
        <taxon>Discoba</taxon>
        <taxon>Euglenozoa</taxon>
        <taxon>Kinetoplastea</taxon>
        <taxon>Metakinetoplastina</taxon>
        <taxon>Trypanosomatida</taxon>
        <taxon>Trypanosomatidae</taxon>
        <taxon>Trypanosoma</taxon>
        <taxon>Schizotrypanum</taxon>
    </lineage>
</organism>
<accession>V5C2B8</accession>
<dbReference type="OrthoDB" id="10447440at2759"/>
<dbReference type="Proteomes" id="UP000017861">
    <property type="component" value="Unassembled WGS sequence"/>
</dbReference>
<proteinExistence type="predicted"/>
<dbReference type="EMBL" id="AYLP01000002">
    <property type="protein sequence ID" value="ESS70948.1"/>
    <property type="molecule type" value="Genomic_DNA"/>
</dbReference>
<evidence type="ECO:0000313" key="3">
    <source>
        <dbReference type="Proteomes" id="UP000017861"/>
    </source>
</evidence>
<feature type="compositionally biased region" description="Polar residues" evidence="1">
    <location>
        <begin position="47"/>
        <end position="56"/>
    </location>
</feature>
<dbReference type="GO" id="GO:0016301">
    <property type="term" value="F:kinase activity"/>
    <property type="evidence" value="ECO:0007669"/>
    <property type="project" value="UniProtKB-KW"/>
</dbReference>